<keyword evidence="1" id="KW-0863">Zinc-finger</keyword>
<reference evidence="3" key="1">
    <citation type="journal article" date="2023" name="Insect Mol. Biol.">
        <title>Genome sequencing provides insights into the evolution of gene families encoding plant cell wall-degrading enzymes in longhorned beetles.</title>
        <authorList>
            <person name="Shin N.R."/>
            <person name="Okamura Y."/>
            <person name="Kirsch R."/>
            <person name="Pauchet Y."/>
        </authorList>
    </citation>
    <scope>NUCLEOTIDE SEQUENCE</scope>
    <source>
        <strain evidence="3">RBIC_L_NR</strain>
    </source>
</reference>
<dbReference type="GO" id="GO:0008270">
    <property type="term" value="F:zinc ion binding"/>
    <property type="evidence" value="ECO:0007669"/>
    <property type="project" value="UniProtKB-KW"/>
</dbReference>
<evidence type="ECO:0000259" key="2">
    <source>
        <dbReference type="PROSITE" id="PS50158"/>
    </source>
</evidence>
<evidence type="ECO:0000256" key="1">
    <source>
        <dbReference type="PROSITE-ProRule" id="PRU00047"/>
    </source>
</evidence>
<comment type="caution">
    <text evidence="3">The sequence shown here is derived from an EMBL/GenBank/DDBJ whole genome shotgun (WGS) entry which is preliminary data.</text>
</comment>
<sequence length="121" mass="13671">MEPTLSYSQLRLRANGDLRPPIKSEKGEFGHIAKKCSAEKRKIKCCRCGEIGHTPRYCEKPRNMERGNINIISTENQAKQFTKYIKHIKLNNSQYVATIDTGSSKCIIKASLALLGNFNIN</sequence>
<dbReference type="InterPro" id="IPR036875">
    <property type="entry name" value="Znf_CCHC_sf"/>
</dbReference>
<gene>
    <name evidence="3" type="ORF">NQ314_009210</name>
</gene>
<dbReference type="GO" id="GO:0003676">
    <property type="term" value="F:nucleic acid binding"/>
    <property type="evidence" value="ECO:0007669"/>
    <property type="project" value="InterPro"/>
</dbReference>
<keyword evidence="1" id="KW-0479">Metal-binding</keyword>
<keyword evidence="1" id="KW-0862">Zinc</keyword>
<dbReference type="Gene3D" id="4.10.60.10">
    <property type="entry name" value="Zinc finger, CCHC-type"/>
    <property type="match status" value="1"/>
</dbReference>
<accession>A0AAV8Y2L5</accession>
<dbReference type="Proteomes" id="UP001162156">
    <property type="component" value="Unassembled WGS sequence"/>
</dbReference>
<protein>
    <recommendedName>
        <fullName evidence="2">CCHC-type domain-containing protein</fullName>
    </recommendedName>
</protein>
<name>A0AAV8Y2L5_9CUCU</name>
<dbReference type="PROSITE" id="PS50158">
    <property type="entry name" value="ZF_CCHC"/>
    <property type="match status" value="1"/>
</dbReference>
<organism evidence="3 4">
    <name type="scientific">Rhamnusium bicolor</name>
    <dbReference type="NCBI Taxonomy" id="1586634"/>
    <lineage>
        <taxon>Eukaryota</taxon>
        <taxon>Metazoa</taxon>
        <taxon>Ecdysozoa</taxon>
        <taxon>Arthropoda</taxon>
        <taxon>Hexapoda</taxon>
        <taxon>Insecta</taxon>
        <taxon>Pterygota</taxon>
        <taxon>Neoptera</taxon>
        <taxon>Endopterygota</taxon>
        <taxon>Coleoptera</taxon>
        <taxon>Polyphaga</taxon>
        <taxon>Cucujiformia</taxon>
        <taxon>Chrysomeloidea</taxon>
        <taxon>Cerambycidae</taxon>
        <taxon>Lepturinae</taxon>
        <taxon>Rhagiini</taxon>
        <taxon>Rhamnusium</taxon>
    </lineage>
</organism>
<keyword evidence="4" id="KW-1185">Reference proteome</keyword>
<evidence type="ECO:0000313" key="4">
    <source>
        <dbReference type="Proteomes" id="UP001162156"/>
    </source>
</evidence>
<proteinExistence type="predicted"/>
<dbReference type="InterPro" id="IPR001878">
    <property type="entry name" value="Znf_CCHC"/>
</dbReference>
<evidence type="ECO:0000313" key="3">
    <source>
        <dbReference type="EMBL" id="KAJ8945458.1"/>
    </source>
</evidence>
<dbReference type="AlphaFoldDB" id="A0AAV8Y2L5"/>
<feature type="domain" description="CCHC-type" evidence="2">
    <location>
        <begin position="44"/>
        <end position="60"/>
    </location>
</feature>
<dbReference type="SUPFAM" id="SSF57756">
    <property type="entry name" value="Retrovirus zinc finger-like domains"/>
    <property type="match status" value="1"/>
</dbReference>
<dbReference type="EMBL" id="JANEYF010002509">
    <property type="protein sequence ID" value="KAJ8945458.1"/>
    <property type="molecule type" value="Genomic_DNA"/>
</dbReference>